<dbReference type="InterPro" id="IPR001343">
    <property type="entry name" value="Hemolysn_Ca-bd"/>
</dbReference>
<keyword evidence="6" id="KW-0479">Metal-binding</keyword>
<name>A0A6I3XSK2_9BURK</name>
<evidence type="ECO:0000256" key="4">
    <source>
        <dbReference type="ARBA" id="ARBA00022525"/>
    </source>
</evidence>
<protein>
    <submittedName>
        <fullName evidence="11">DUF4214 domain-containing protein</fullName>
    </submittedName>
</protein>
<dbReference type="Pfam" id="PF08548">
    <property type="entry name" value="Peptidase_M10_C"/>
    <property type="match status" value="1"/>
</dbReference>
<accession>A0A6I3XSK2</accession>
<dbReference type="Gene3D" id="3.40.390.10">
    <property type="entry name" value="Collagenase (Catalytic Domain)"/>
    <property type="match status" value="1"/>
</dbReference>
<dbReference type="GO" id="GO:0031012">
    <property type="term" value="C:extracellular matrix"/>
    <property type="evidence" value="ECO:0007669"/>
    <property type="project" value="InterPro"/>
</dbReference>
<evidence type="ECO:0000256" key="5">
    <source>
        <dbReference type="ARBA" id="ARBA00022670"/>
    </source>
</evidence>
<reference evidence="11 12" key="1">
    <citation type="submission" date="2019-11" db="EMBL/GenBank/DDBJ databases">
        <title>Draft Genome Sequences of Six Type Strains of the Genus Massilia.</title>
        <authorList>
            <person name="Miess H."/>
            <person name="Frediansyah A."/>
            <person name="Goeker M."/>
            <person name="Gross H."/>
        </authorList>
    </citation>
    <scope>NUCLEOTIDE SEQUENCE [LARGE SCALE GENOMIC DNA]</scope>
    <source>
        <strain evidence="11 12">DSM 17513</strain>
    </source>
</reference>
<dbReference type="GO" id="GO:0004222">
    <property type="term" value="F:metalloendopeptidase activity"/>
    <property type="evidence" value="ECO:0007669"/>
    <property type="project" value="InterPro"/>
</dbReference>
<evidence type="ECO:0000256" key="3">
    <source>
        <dbReference type="ARBA" id="ARBA00009490"/>
    </source>
</evidence>
<dbReference type="GO" id="GO:0006508">
    <property type="term" value="P:proteolysis"/>
    <property type="evidence" value="ECO:0007669"/>
    <property type="project" value="UniProtKB-KW"/>
</dbReference>
<keyword evidence="4" id="KW-0964">Secreted</keyword>
<evidence type="ECO:0000256" key="2">
    <source>
        <dbReference type="ARBA" id="ARBA00004613"/>
    </source>
</evidence>
<dbReference type="GO" id="GO:0005615">
    <property type="term" value="C:extracellular space"/>
    <property type="evidence" value="ECO:0007669"/>
    <property type="project" value="InterPro"/>
</dbReference>
<comment type="cofactor">
    <cofactor evidence="1">
        <name>Ca(2+)</name>
        <dbReference type="ChEBI" id="CHEBI:29108"/>
    </cofactor>
</comment>
<dbReference type="CDD" id="cd04277">
    <property type="entry name" value="ZnMc_serralysin_like"/>
    <property type="match status" value="1"/>
</dbReference>
<evidence type="ECO:0000256" key="6">
    <source>
        <dbReference type="ARBA" id="ARBA00022723"/>
    </source>
</evidence>
<dbReference type="InterPro" id="IPR024079">
    <property type="entry name" value="MetalloPept_cat_dom_sf"/>
</dbReference>
<evidence type="ECO:0000256" key="9">
    <source>
        <dbReference type="ARBA" id="ARBA00022833"/>
    </source>
</evidence>
<keyword evidence="5" id="KW-0645">Protease</keyword>
<dbReference type="InterPro" id="IPR011049">
    <property type="entry name" value="Serralysin-like_metalloprot_C"/>
</dbReference>
<keyword evidence="7" id="KW-0677">Repeat</keyword>
<keyword evidence="9" id="KW-0862">Zinc</keyword>
<feature type="domain" description="Peptidase metallopeptidase" evidence="10">
    <location>
        <begin position="26"/>
        <end position="204"/>
    </location>
</feature>
<dbReference type="Gene3D" id="2.150.10.10">
    <property type="entry name" value="Serralysin-like metalloprotease, C-terminal"/>
    <property type="match status" value="1"/>
</dbReference>
<keyword evidence="12" id="KW-1185">Reference proteome</keyword>
<dbReference type="SUPFAM" id="SSF51120">
    <property type="entry name" value="beta-Roll"/>
    <property type="match status" value="1"/>
</dbReference>
<dbReference type="InterPro" id="IPR013858">
    <property type="entry name" value="Peptidase_M10B_C"/>
</dbReference>
<comment type="subcellular location">
    <subcellularLocation>
        <location evidence="2">Secreted</location>
    </subcellularLocation>
</comment>
<dbReference type="Proteomes" id="UP000431684">
    <property type="component" value="Unassembled WGS sequence"/>
</dbReference>
<comment type="caution">
    <text evidence="11">The sequence shown here is derived from an EMBL/GenBank/DDBJ whole genome shotgun (WGS) entry which is preliminary data.</text>
</comment>
<dbReference type="EMBL" id="WNWM01000002">
    <property type="protein sequence ID" value="MUI16282.1"/>
    <property type="molecule type" value="Genomic_DNA"/>
</dbReference>
<evidence type="ECO:0000256" key="8">
    <source>
        <dbReference type="ARBA" id="ARBA00022801"/>
    </source>
</evidence>
<comment type="similarity">
    <text evidence="3">Belongs to the peptidase M10B family.</text>
</comment>
<sequence>MSLITGTNAIDALAYSSWNATAGTAATLTYSFLTRVPMRADAEDRIGFQAMSVPQQNAVRDALAQWASIANVTFVEVAANAGNLQFGTNAQTGSSAYAYLPGTGISSVQMYLNNKESYNTVFTAGSYGPTVLIHEIGHMLGLKHPGDYDATGSGVNGPFLPAATDNGDYTLMSYNDSIGYAVGHKFQTTAMLYDIQAIQYLYGANMSYHAGNDTYVLAANAAPMCIWDAGGADALDFSACTGATVINLNAGAFSETARGLNNVSIAYNVTIESAVAGSGGSTIYANGAGNRLQGGAGADTFHQGAGNDTIIGGNGNDTVVFTRSYASYTVVRDGNTLTVKGEGTDTLTGVESLRFADRVLAADSFAAAVEQYGTDGNDVMSATAAAERIDAGTGLDIVVMGGLRASYQVQASAAGFTVTAAGTGQVDTLVNVERVQFQDASVALDVGGAIGKLYRLYEAAFDRAPDAAGIGFWLASMDRGEGFAAVAQAFTDSPEYLRLYGALDNAGFVERLYINALDRAYDSEGRDFWVAALNAGVTRGDVVTGFSESPELQAKLIGVIGNGVDYIPYA</sequence>
<dbReference type="SMART" id="SM00235">
    <property type="entry name" value="ZnMc"/>
    <property type="match status" value="1"/>
</dbReference>
<evidence type="ECO:0000256" key="1">
    <source>
        <dbReference type="ARBA" id="ARBA00001913"/>
    </source>
</evidence>
<dbReference type="InterPro" id="IPR034033">
    <property type="entry name" value="Serralysin-like"/>
</dbReference>
<dbReference type="SUPFAM" id="SSF55486">
    <property type="entry name" value="Metalloproteases ('zincins'), catalytic domain"/>
    <property type="match status" value="1"/>
</dbReference>
<dbReference type="RefSeq" id="WP_155711860.1">
    <property type="nucleotide sequence ID" value="NZ_BMWU01000023.1"/>
</dbReference>
<dbReference type="Pfam" id="PF00353">
    <property type="entry name" value="HemolysinCabind"/>
    <property type="match status" value="1"/>
</dbReference>
<proteinExistence type="inferred from homology"/>
<dbReference type="AlphaFoldDB" id="A0A6I3XSK2"/>
<gene>
    <name evidence="11" type="ORF">GJV26_28065</name>
</gene>
<evidence type="ECO:0000313" key="12">
    <source>
        <dbReference type="Proteomes" id="UP000431684"/>
    </source>
</evidence>
<organism evidence="11 12">
    <name type="scientific">Pseudoduganella dura</name>
    <dbReference type="NCBI Taxonomy" id="321982"/>
    <lineage>
        <taxon>Bacteria</taxon>
        <taxon>Pseudomonadati</taxon>
        <taxon>Pseudomonadota</taxon>
        <taxon>Betaproteobacteria</taxon>
        <taxon>Burkholderiales</taxon>
        <taxon>Oxalobacteraceae</taxon>
        <taxon>Telluria group</taxon>
        <taxon>Pseudoduganella</taxon>
    </lineage>
</organism>
<evidence type="ECO:0000259" key="10">
    <source>
        <dbReference type="SMART" id="SM00235"/>
    </source>
</evidence>
<evidence type="ECO:0000256" key="7">
    <source>
        <dbReference type="ARBA" id="ARBA00022737"/>
    </source>
</evidence>
<dbReference type="GO" id="GO:0005509">
    <property type="term" value="F:calcium ion binding"/>
    <property type="evidence" value="ECO:0007669"/>
    <property type="project" value="InterPro"/>
</dbReference>
<dbReference type="OrthoDB" id="480426at2"/>
<dbReference type="InterPro" id="IPR001818">
    <property type="entry name" value="Pept_M10_metallopeptidase"/>
</dbReference>
<keyword evidence="8" id="KW-0378">Hydrolase</keyword>
<evidence type="ECO:0000313" key="11">
    <source>
        <dbReference type="EMBL" id="MUI16282.1"/>
    </source>
</evidence>
<dbReference type="Pfam" id="PF13946">
    <property type="entry name" value="DUF4214"/>
    <property type="match status" value="1"/>
</dbReference>
<dbReference type="InterPro" id="IPR025282">
    <property type="entry name" value="DUF4214"/>
</dbReference>
<dbReference type="GO" id="GO:0008270">
    <property type="term" value="F:zinc ion binding"/>
    <property type="evidence" value="ECO:0007669"/>
    <property type="project" value="InterPro"/>
</dbReference>
<dbReference type="Pfam" id="PF00413">
    <property type="entry name" value="Peptidase_M10"/>
    <property type="match status" value="1"/>
</dbReference>
<dbReference type="InterPro" id="IPR006026">
    <property type="entry name" value="Peptidase_Metallo"/>
</dbReference>